<gene>
    <name evidence="1" type="ORF">K3G42_004222</name>
</gene>
<protein>
    <submittedName>
        <fullName evidence="1">Uncharacterized protein</fullName>
    </submittedName>
</protein>
<organism evidence="1 2">
    <name type="scientific">Sphaerodactylus townsendi</name>
    <dbReference type="NCBI Taxonomy" id="933632"/>
    <lineage>
        <taxon>Eukaryota</taxon>
        <taxon>Metazoa</taxon>
        <taxon>Chordata</taxon>
        <taxon>Craniata</taxon>
        <taxon>Vertebrata</taxon>
        <taxon>Euteleostomi</taxon>
        <taxon>Lepidosauria</taxon>
        <taxon>Squamata</taxon>
        <taxon>Bifurcata</taxon>
        <taxon>Gekkota</taxon>
        <taxon>Sphaerodactylidae</taxon>
        <taxon>Sphaerodactylus</taxon>
    </lineage>
</organism>
<evidence type="ECO:0000313" key="2">
    <source>
        <dbReference type="Proteomes" id="UP000827872"/>
    </source>
</evidence>
<reference evidence="1" key="1">
    <citation type="submission" date="2021-08" db="EMBL/GenBank/DDBJ databases">
        <title>The first chromosome-level gecko genome reveals the dynamic sex chromosomes of Neotropical dwarf geckos (Sphaerodactylidae: Sphaerodactylus).</title>
        <authorList>
            <person name="Pinto B.J."/>
            <person name="Keating S.E."/>
            <person name="Gamble T."/>
        </authorList>
    </citation>
    <scope>NUCLEOTIDE SEQUENCE</scope>
    <source>
        <strain evidence="1">TG3544</strain>
    </source>
</reference>
<name>A0ACB8EG21_9SAUR</name>
<keyword evidence="2" id="KW-1185">Reference proteome</keyword>
<sequence>MPLEEAVGSIFEAGRVPSENDQMQLSIDVKEEEEGDASLLEEGHLNEEATRQTLSERAESEELKENFWNPDEAGLPNIIFPRLAVTQSIQALRISGENLSTIV</sequence>
<proteinExistence type="predicted"/>
<comment type="caution">
    <text evidence="1">The sequence shown here is derived from an EMBL/GenBank/DDBJ whole genome shotgun (WGS) entry which is preliminary data.</text>
</comment>
<dbReference type="EMBL" id="CM037616">
    <property type="protein sequence ID" value="KAH7991292.1"/>
    <property type="molecule type" value="Genomic_DNA"/>
</dbReference>
<dbReference type="Proteomes" id="UP000827872">
    <property type="component" value="Linkage Group LG03"/>
</dbReference>
<evidence type="ECO:0000313" key="1">
    <source>
        <dbReference type="EMBL" id="KAH7991292.1"/>
    </source>
</evidence>
<accession>A0ACB8EG21</accession>